<reference evidence="14 15" key="1">
    <citation type="submission" date="2020-10" db="EMBL/GenBank/DDBJ databases">
        <title>Pygocentrus nattereri (red-bellied piranha) genome, fPygNat1, primary haplotype.</title>
        <authorList>
            <person name="Myers G."/>
            <person name="Meyer A."/>
            <person name="Karagic N."/>
            <person name="Pippel M."/>
            <person name="Winkler S."/>
            <person name="Tracey A."/>
            <person name="Wood J."/>
            <person name="Formenti G."/>
            <person name="Howe K."/>
            <person name="Fedrigo O."/>
            <person name="Jarvis E.D."/>
        </authorList>
    </citation>
    <scope>NUCLEOTIDE SEQUENCE [LARGE SCALE GENOMIC DNA]</scope>
</reference>
<evidence type="ECO:0000256" key="2">
    <source>
        <dbReference type="ARBA" id="ARBA00022475"/>
    </source>
</evidence>
<feature type="transmembrane region" description="Helical" evidence="11">
    <location>
        <begin position="81"/>
        <end position="103"/>
    </location>
</feature>
<dbReference type="PANTHER" id="PTHR24232">
    <property type="entry name" value="G-PROTEIN COUPLED RECEPTOR"/>
    <property type="match status" value="1"/>
</dbReference>
<organism evidence="14 15">
    <name type="scientific">Pygocentrus nattereri</name>
    <name type="common">Red-bellied piranha</name>
    <dbReference type="NCBI Taxonomy" id="42514"/>
    <lineage>
        <taxon>Eukaryota</taxon>
        <taxon>Metazoa</taxon>
        <taxon>Chordata</taxon>
        <taxon>Craniata</taxon>
        <taxon>Vertebrata</taxon>
        <taxon>Euteleostomi</taxon>
        <taxon>Actinopterygii</taxon>
        <taxon>Neopterygii</taxon>
        <taxon>Teleostei</taxon>
        <taxon>Ostariophysi</taxon>
        <taxon>Characiformes</taxon>
        <taxon>Characoidei</taxon>
        <taxon>Pygocentrus</taxon>
    </lineage>
</organism>
<reference evidence="14" key="2">
    <citation type="submission" date="2025-08" db="UniProtKB">
        <authorList>
            <consortium name="Ensembl"/>
        </authorList>
    </citation>
    <scope>IDENTIFICATION</scope>
</reference>
<keyword evidence="4 11" id="KW-1133">Transmembrane helix</keyword>
<dbReference type="InterPro" id="IPR000276">
    <property type="entry name" value="GPCR_Rhodpsn"/>
</dbReference>
<dbReference type="GO" id="GO:0035025">
    <property type="term" value="P:positive regulation of Rho protein signal transduction"/>
    <property type="evidence" value="ECO:0007669"/>
    <property type="project" value="TreeGrafter"/>
</dbReference>
<dbReference type="Pfam" id="PF00001">
    <property type="entry name" value="7tm_1"/>
    <property type="match status" value="1"/>
</dbReference>
<evidence type="ECO:0000256" key="1">
    <source>
        <dbReference type="ARBA" id="ARBA00004651"/>
    </source>
</evidence>
<evidence type="ECO:0000256" key="10">
    <source>
        <dbReference type="SAM" id="MobiDB-lite"/>
    </source>
</evidence>
<evidence type="ECO:0000256" key="9">
    <source>
        <dbReference type="ARBA" id="ARBA00023224"/>
    </source>
</evidence>
<keyword evidence="15" id="KW-1185">Reference proteome</keyword>
<reference evidence="14" key="3">
    <citation type="submission" date="2025-09" db="UniProtKB">
        <authorList>
            <consortium name="Ensembl"/>
        </authorList>
    </citation>
    <scope>IDENTIFICATION</scope>
</reference>
<dbReference type="PANTHER" id="PTHR24232:SF82">
    <property type="entry name" value="P2Y PURINOCEPTOR 8-LIKE"/>
    <property type="match status" value="1"/>
</dbReference>
<feature type="domain" description="G-protein coupled receptors family 1 profile" evidence="13">
    <location>
        <begin position="62"/>
        <end position="313"/>
    </location>
</feature>
<evidence type="ECO:0000256" key="8">
    <source>
        <dbReference type="ARBA" id="ARBA00023180"/>
    </source>
</evidence>
<dbReference type="SUPFAM" id="SSF81321">
    <property type="entry name" value="Family A G protein-coupled receptor-like"/>
    <property type="match status" value="1"/>
</dbReference>
<dbReference type="PRINTS" id="PR00237">
    <property type="entry name" value="GPCRRHODOPSN"/>
</dbReference>
<dbReference type="Proteomes" id="UP001501920">
    <property type="component" value="Chromosome 12"/>
</dbReference>
<dbReference type="GO" id="GO:0007200">
    <property type="term" value="P:phospholipase C-activating G protein-coupled receptor signaling pathway"/>
    <property type="evidence" value="ECO:0007669"/>
    <property type="project" value="TreeGrafter"/>
</dbReference>
<feature type="transmembrane region" description="Helical" evidence="11">
    <location>
        <begin position="212"/>
        <end position="237"/>
    </location>
</feature>
<evidence type="ECO:0000256" key="7">
    <source>
        <dbReference type="ARBA" id="ARBA00023170"/>
    </source>
</evidence>
<dbReference type="GeneTree" id="ENSGT01050000244840"/>
<feature type="transmembrane region" description="Helical" evidence="11">
    <location>
        <begin position="123"/>
        <end position="141"/>
    </location>
</feature>
<dbReference type="AlphaFoldDB" id="A0A3B4E2P8"/>
<keyword evidence="8" id="KW-0325">Glycoprotein</keyword>
<keyword evidence="3 11" id="KW-0812">Transmembrane</keyword>
<dbReference type="Gene3D" id="1.20.1070.10">
    <property type="entry name" value="Rhodopsin 7-helix transmembrane proteins"/>
    <property type="match status" value="1"/>
</dbReference>
<dbReference type="OrthoDB" id="9944627at2759"/>
<evidence type="ECO:0000256" key="3">
    <source>
        <dbReference type="ARBA" id="ARBA00022692"/>
    </source>
</evidence>
<dbReference type="FunFam" id="1.20.1070.10:FF:000040">
    <property type="entry name" value="Coagulation factor 2 (thrombin) receptor"/>
    <property type="match status" value="1"/>
</dbReference>
<feature type="region of interest" description="Disordered" evidence="10">
    <location>
        <begin position="348"/>
        <end position="367"/>
    </location>
</feature>
<feature type="signal peptide" evidence="12">
    <location>
        <begin position="1"/>
        <end position="18"/>
    </location>
</feature>
<feature type="chain" id="PRO_5043725035" description="G-protein coupled receptors family 1 profile domain-containing protein" evidence="12">
    <location>
        <begin position="19"/>
        <end position="367"/>
    </location>
</feature>
<keyword evidence="2" id="KW-1003">Cell membrane</keyword>
<evidence type="ECO:0000313" key="15">
    <source>
        <dbReference type="Proteomes" id="UP001501920"/>
    </source>
</evidence>
<feature type="transmembrane region" description="Helical" evidence="11">
    <location>
        <begin position="42"/>
        <end position="69"/>
    </location>
</feature>
<evidence type="ECO:0000256" key="5">
    <source>
        <dbReference type="ARBA" id="ARBA00023040"/>
    </source>
</evidence>
<dbReference type="GO" id="GO:0004930">
    <property type="term" value="F:G protein-coupled receptor activity"/>
    <property type="evidence" value="ECO:0007669"/>
    <property type="project" value="UniProtKB-KW"/>
</dbReference>
<accession>A0A3B4E2P8</accession>
<protein>
    <recommendedName>
        <fullName evidence="13">G-protein coupled receptors family 1 profile domain-containing protein</fullName>
    </recommendedName>
</protein>
<evidence type="ECO:0000256" key="4">
    <source>
        <dbReference type="ARBA" id="ARBA00022989"/>
    </source>
</evidence>
<feature type="transmembrane region" description="Helical" evidence="11">
    <location>
        <begin position="258"/>
        <end position="277"/>
    </location>
</feature>
<dbReference type="PRINTS" id="PR01157">
    <property type="entry name" value="P2YPURNOCPTR"/>
</dbReference>
<evidence type="ECO:0000256" key="12">
    <source>
        <dbReference type="SAM" id="SignalP"/>
    </source>
</evidence>
<evidence type="ECO:0000259" key="13">
    <source>
        <dbReference type="PROSITE" id="PS50262"/>
    </source>
</evidence>
<keyword evidence="6 11" id="KW-0472">Membrane</keyword>
<evidence type="ECO:0000256" key="11">
    <source>
        <dbReference type="SAM" id="Phobius"/>
    </source>
</evidence>
<dbReference type="OMA" id="VLPKEMF"/>
<evidence type="ECO:0000313" key="14">
    <source>
        <dbReference type="Ensembl" id="ENSPNAP00000029958.2"/>
    </source>
</evidence>
<dbReference type="PROSITE" id="PS50262">
    <property type="entry name" value="G_PROTEIN_RECEP_F1_2"/>
    <property type="match status" value="1"/>
</dbReference>
<dbReference type="GO" id="GO:0005886">
    <property type="term" value="C:plasma membrane"/>
    <property type="evidence" value="ECO:0007669"/>
    <property type="project" value="UniProtKB-SubCell"/>
</dbReference>
<dbReference type="InterPro" id="IPR017452">
    <property type="entry name" value="GPCR_Rhodpsn_7TM"/>
</dbReference>
<proteinExistence type="predicted"/>
<feature type="transmembrane region" description="Helical" evidence="11">
    <location>
        <begin position="162"/>
        <end position="182"/>
    </location>
</feature>
<keyword evidence="12" id="KW-0732">Signal</keyword>
<keyword evidence="7" id="KW-0675">Receptor</keyword>
<comment type="subcellular location">
    <subcellularLocation>
        <location evidence="1">Cell membrane</location>
        <topology evidence="1">Multi-pass membrane protein</topology>
    </subcellularLocation>
</comment>
<keyword evidence="9" id="KW-0807">Transducer</keyword>
<dbReference type="Ensembl" id="ENSPNAT00000017550.2">
    <property type="protein sequence ID" value="ENSPNAP00000029958.2"/>
    <property type="gene ID" value="ENSPNAG00000016388.2"/>
</dbReference>
<evidence type="ECO:0000256" key="6">
    <source>
        <dbReference type="ARBA" id="ARBA00023136"/>
    </source>
</evidence>
<keyword evidence="5" id="KW-0297">G-protein coupled receptor</keyword>
<name>A0A3B4E2P8_PYGNA</name>
<sequence>MLTFLFVFFVCYFRPTNSSSTKMSNLEVAVVDNATVDALISPLMTVALPVIYITVFVISTPCNLIALVLLCGLTKRASPTVIYSINLCLSDLLYSITLPLQVVYHLRRNDWIFHRMTCRISTAAFYCNMTCSILTTCAIALERYCGVVHPLKTRHLRSTRKAILICLLIWAVMLVFQLPFFMHDFTLFIPQLNVTTCFDVFPKKVFEGWKGYLYFVSIYLLFYVLPMIILIACYCAVAHALRQTLDAGVQRSHKRTQTLVIVAALCFITCYLPNMIIQPIHMVYRSKGHSIYAYYKLTLGLNSLNCCFDPFVYYLASRELRQALWRVLGWGKCCPNYMGEETAASNLSELPTTTRGNQNDSRALISQ</sequence>